<evidence type="ECO:0000256" key="2">
    <source>
        <dbReference type="SAM" id="Phobius"/>
    </source>
</evidence>
<keyword evidence="2" id="KW-0472">Membrane</keyword>
<name>B2HHB2_MYCMM</name>
<protein>
    <submittedName>
        <fullName evidence="3">Uncharacterized protein</fullName>
    </submittedName>
</protein>
<evidence type="ECO:0000313" key="3">
    <source>
        <dbReference type="EMBL" id="ACC40044.1"/>
    </source>
</evidence>
<proteinExistence type="predicted"/>
<dbReference type="HOGENOM" id="CLU_2451437_0_0_11"/>
<dbReference type="Proteomes" id="UP000001190">
    <property type="component" value="Chromosome"/>
</dbReference>
<keyword evidence="2" id="KW-1133">Transmembrane helix</keyword>
<sequence>MAKALHSQATRVPRGVGSEGRVAPPFPNTAGKVSDGYPPNFLLTLAMAMALATATAWSAMSPFGPSLKPLSSQQLAVMRECVARRPALS</sequence>
<dbReference type="EMBL" id="CP000854">
    <property type="protein sequence ID" value="ACC40044.1"/>
    <property type="molecule type" value="Genomic_DNA"/>
</dbReference>
<feature type="region of interest" description="Disordered" evidence="1">
    <location>
        <begin position="1"/>
        <end position="32"/>
    </location>
</feature>
<keyword evidence="4" id="KW-1185">Reference proteome</keyword>
<evidence type="ECO:0000313" key="4">
    <source>
        <dbReference type="Proteomes" id="UP000001190"/>
    </source>
</evidence>
<reference evidence="3 4" key="1">
    <citation type="journal article" date="2008" name="Genome Res.">
        <title>Insights from the complete genome sequence of Mycobacterium marinum on the evolution of Mycobacterium tuberculosis.</title>
        <authorList>
            <person name="Stinear T.P."/>
            <person name="Seemann T."/>
            <person name="Harrison P.F."/>
            <person name="Jenkin G.A."/>
            <person name="Davies J.K."/>
            <person name="Johnson P.D."/>
            <person name="Abdellah Z."/>
            <person name="Arrowsmith C."/>
            <person name="Chillingworth T."/>
            <person name="Churcher C."/>
            <person name="Clarke K."/>
            <person name="Cronin A."/>
            <person name="Davis P."/>
            <person name="Goodhead I."/>
            <person name="Holroyd N."/>
            <person name="Jagels K."/>
            <person name="Lord A."/>
            <person name="Moule S."/>
            <person name="Mungall K."/>
            <person name="Norbertczak H."/>
            <person name="Quail M.A."/>
            <person name="Rabbinowitsch E."/>
            <person name="Walker D."/>
            <person name="White B."/>
            <person name="Whitehead S."/>
            <person name="Small P.L."/>
            <person name="Brosch R."/>
            <person name="Ramakrishnan L."/>
            <person name="Fischbach M.A."/>
            <person name="Parkhill J."/>
            <person name="Cole S.T."/>
        </authorList>
    </citation>
    <scope>NUCLEOTIDE SEQUENCE [LARGE SCALE GENOMIC DNA]</scope>
    <source>
        <strain evidence="4">ATCC BAA-535 / M</strain>
    </source>
</reference>
<keyword evidence="2" id="KW-0812">Transmembrane</keyword>
<gene>
    <name evidence="3" type="ordered locus">MMAR_1592</name>
</gene>
<organism evidence="3 4">
    <name type="scientific">Mycobacterium marinum (strain ATCC BAA-535 / M)</name>
    <dbReference type="NCBI Taxonomy" id="216594"/>
    <lineage>
        <taxon>Bacteria</taxon>
        <taxon>Bacillati</taxon>
        <taxon>Actinomycetota</taxon>
        <taxon>Actinomycetes</taxon>
        <taxon>Mycobacteriales</taxon>
        <taxon>Mycobacteriaceae</taxon>
        <taxon>Mycobacterium</taxon>
        <taxon>Mycobacterium ulcerans group</taxon>
    </lineage>
</organism>
<dbReference type="KEGG" id="mmi:MMAR_1592"/>
<dbReference type="AlphaFoldDB" id="B2HHB2"/>
<evidence type="ECO:0000256" key="1">
    <source>
        <dbReference type="SAM" id="MobiDB-lite"/>
    </source>
</evidence>
<feature type="transmembrane region" description="Helical" evidence="2">
    <location>
        <begin position="41"/>
        <end position="60"/>
    </location>
</feature>
<accession>B2HHB2</accession>